<dbReference type="GO" id="GO:0030253">
    <property type="term" value="P:protein secretion by the type I secretion system"/>
    <property type="evidence" value="ECO:0007669"/>
    <property type="project" value="InterPro"/>
</dbReference>
<dbReference type="InterPro" id="IPR011527">
    <property type="entry name" value="ABC1_TM_dom"/>
</dbReference>
<dbReference type="RefSeq" id="WP_145747729.1">
    <property type="nucleotide sequence ID" value="NZ_VIVL01000024.1"/>
</dbReference>
<feature type="transmembrane region" description="Helical" evidence="9">
    <location>
        <begin position="146"/>
        <end position="164"/>
    </location>
</feature>
<dbReference type="InterPro" id="IPR027417">
    <property type="entry name" value="P-loop_NTPase"/>
</dbReference>
<feature type="transmembrane region" description="Helical" evidence="9">
    <location>
        <begin position="12"/>
        <end position="37"/>
    </location>
</feature>
<dbReference type="Gene3D" id="3.40.50.300">
    <property type="entry name" value="P-loop containing nucleotide triphosphate hydrolases"/>
    <property type="match status" value="1"/>
</dbReference>
<evidence type="ECO:0000256" key="7">
    <source>
        <dbReference type="ARBA" id="ARBA00023136"/>
    </source>
</evidence>
<evidence type="ECO:0000313" key="13">
    <source>
        <dbReference type="Proteomes" id="UP000319722"/>
    </source>
</evidence>
<accession>A0A561B3P8</accession>
<dbReference type="Proteomes" id="UP000319722">
    <property type="component" value="Unassembled WGS sequence"/>
</dbReference>
<dbReference type="AlphaFoldDB" id="A0A561B3P8"/>
<dbReference type="Pfam" id="PF00664">
    <property type="entry name" value="ABC_membrane"/>
    <property type="match status" value="1"/>
</dbReference>
<dbReference type="SMART" id="SM00382">
    <property type="entry name" value="AAA"/>
    <property type="match status" value="1"/>
</dbReference>
<name>A0A561B3P8_9BURK</name>
<feature type="domain" description="ABC transmembrane type-1" evidence="11">
    <location>
        <begin position="13"/>
        <end position="290"/>
    </location>
</feature>
<evidence type="ECO:0000256" key="4">
    <source>
        <dbReference type="ARBA" id="ARBA00022741"/>
    </source>
</evidence>
<evidence type="ECO:0000256" key="9">
    <source>
        <dbReference type="SAM" id="Phobius"/>
    </source>
</evidence>
<keyword evidence="4" id="KW-0547">Nucleotide-binding</keyword>
<dbReference type="SUPFAM" id="SSF52540">
    <property type="entry name" value="P-loop containing nucleoside triphosphate hydrolases"/>
    <property type="match status" value="1"/>
</dbReference>
<dbReference type="PROSITE" id="PS50893">
    <property type="entry name" value="ABC_TRANSPORTER_2"/>
    <property type="match status" value="1"/>
</dbReference>
<evidence type="ECO:0000256" key="5">
    <source>
        <dbReference type="ARBA" id="ARBA00022840"/>
    </source>
</evidence>
<evidence type="ECO:0000256" key="1">
    <source>
        <dbReference type="ARBA" id="ARBA00004651"/>
    </source>
</evidence>
<keyword evidence="6 9" id="KW-1133">Transmembrane helix</keyword>
<dbReference type="GO" id="GO:0140359">
    <property type="term" value="F:ABC-type transporter activity"/>
    <property type="evidence" value="ECO:0007669"/>
    <property type="project" value="InterPro"/>
</dbReference>
<comment type="subcellular location">
    <subcellularLocation>
        <location evidence="1">Cell membrane</location>
        <topology evidence="1">Multi-pass membrane protein</topology>
    </subcellularLocation>
</comment>
<gene>
    <name evidence="12" type="ORF">FB547_1242</name>
</gene>
<organism evidence="12 13">
    <name type="scientific">Variovorax beijingensis</name>
    <dbReference type="NCBI Taxonomy" id="2496117"/>
    <lineage>
        <taxon>Bacteria</taxon>
        <taxon>Pseudomonadati</taxon>
        <taxon>Pseudomonadota</taxon>
        <taxon>Betaproteobacteria</taxon>
        <taxon>Burkholderiales</taxon>
        <taxon>Comamonadaceae</taxon>
        <taxon>Variovorax</taxon>
    </lineage>
</organism>
<dbReference type="GO" id="GO:0034040">
    <property type="term" value="F:ATPase-coupled lipid transmembrane transporter activity"/>
    <property type="evidence" value="ECO:0007669"/>
    <property type="project" value="TreeGrafter"/>
</dbReference>
<comment type="caution">
    <text evidence="12">The sequence shown here is derived from an EMBL/GenBank/DDBJ whole genome shotgun (WGS) entry which is preliminary data.</text>
</comment>
<evidence type="ECO:0000256" key="6">
    <source>
        <dbReference type="ARBA" id="ARBA00022989"/>
    </source>
</evidence>
<dbReference type="SUPFAM" id="SSF90123">
    <property type="entry name" value="ABC transporter transmembrane region"/>
    <property type="match status" value="1"/>
</dbReference>
<dbReference type="GO" id="GO:0005886">
    <property type="term" value="C:plasma membrane"/>
    <property type="evidence" value="ECO:0007669"/>
    <property type="project" value="UniProtKB-SubCell"/>
</dbReference>
<evidence type="ECO:0000256" key="2">
    <source>
        <dbReference type="ARBA" id="ARBA00022475"/>
    </source>
</evidence>
<evidence type="ECO:0000259" key="10">
    <source>
        <dbReference type="PROSITE" id="PS50893"/>
    </source>
</evidence>
<feature type="transmembrane region" description="Helical" evidence="9">
    <location>
        <begin position="118"/>
        <end position="140"/>
    </location>
</feature>
<dbReference type="PANTHER" id="PTHR24221">
    <property type="entry name" value="ATP-BINDING CASSETTE SUB-FAMILY B"/>
    <property type="match status" value="1"/>
</dbReference>
<feature type="domain" description="ABC transporter" evidence="10">
    <location>
        <begin position="321"/>
        <end position="555"/>
    </location>
</feature>
<keyword evidence="7 9" id="KW-0472">Membrane</keyword>
<dbReference type="InterPro" id="IPR017871">
    <property type="entry name" value="ABC_transporter-like_CS"/>
</dbReference>
<feature type="region of interest" description="Disordered" evidence="8">
    <location>
        <begin position="563"/>
        <end position="584"/>
    </location>
</feature>
<dbReference type="Pfam" id="PF00005">
    <property type="entry name" value="ABC_tran"/>
    <property type="match status" value="1"/>
</dbReference>
<keyword evidence="5 12" id="KW-0067">ATP-binding</keyword>
<evidence type="ECO:0000313" key="12">
    <source>
        <dbReference type="EMBL" id="TWD73489.1"/>
    </source>
</evidence>
<dbReference type="PANTHER" id="PTHR24221:SF248">
    <property type="entry name" value="ABC TRANSPORTER TRANSMEMBRANE REGION"/>
    <property type="match status" value="1"/>
</dbReference>
<reference evidence="12 13" key="1">
    <citation type="submission" date="2019-06" db="EMBL/GenBank/DDBJ databases">
        <title>Sorghum-associated microbial communities from plants grown in Nebraska, USA.</title>
        <authorList>
            <person name="Schachtman D."/>
        </authorList>
    </citation>
    <scope>NUCLEOTIDE SEQUENCE [LARGE SCALE GENOMIC DNA]</scope>
    <source>
        <strain evidence="12 13">T529</strain>
    </source>
</reference>
<protein>
    <submittedName>
        <fullName evidence="12">ATP-binding cassette subfamily C protein EexD</fullName>
    </submittedName>
</protein>
<dbReference type="PROSITE" id="PS50929">
    <property type="entry name" value="ABC_TM1F"/>
    <property type="match status" value="1"/>
</dbReference>
<dbReference type="InterPro" id="IPR003439">
    <property type="entry name" value="ABC_transporter-like_ATP-bd"/>
</dbReference>
<evidence type="ECO:0000259" key="11">
    <source>
        <dbReference type="PROSITE" id="PS50929"/>
    </source>
</evidence>
<evidence type="ECO:0000256" key="8">
    <source>
        <dbReference type="SAM" id="MobiDB-lite"/>
    </source>
</evidence>
<dbReference type="PROSITE" id="PS00211">
    <property type="entry name" value="ABC_TRANSPORTER_1"/>
    <property type="match status" value="1"/>
</dbReference>
<dbReference type="InterPro" id="IPR010128">
    <property type="entry name" value="ATPase_T1SS_PrtD-like"/>
</dbReference>
<evidence type="ECO:0000256" key="3">
    <source>
        <dbReference type="ARBA" id="ARBA00022692"/>
    </source>
</evidence>
<feature type="compositionally biased region" description="Low complexity" evidence="8">
    <location>
        <begin position="574"/>
        <end position="584"/>
    </location>
</feature>
<dbReference type="OrthoDB" id="8554730at2"/>
<sequence length="584" mass="62347">MKPLLQLLRRPLLFVAGFSFFVNLLLLAPALFMLQVFDRVLTSQSRETLLVLLLGVAVALGLMLMLDYLRSRLQGVAGNLIAEQLSPTVAKVMLARSAHRAERVPSEGLRDVAALRNLFSAQGLLALFDAPWAFVYVAVIWLAHPLLGMAAAGASLLMLLLAVVNDRATRRDIEALQKEAARATRYLESSMQNAEVAQSLGMGDALVGRWRNLNARVGALQGPTARKSVAIAALTRTTRQAVQVLLQALGAYLVITGEGTPGILVACTILLGRALAPVEQVVGSWRVLAEGRLAFARLSELLGAAERQPQRMTLPAPTGRLHAQGLVYRPPQSERTILAGISLSLEAGESLAILGPSGAGKSTLVRLLTGLWTPNAGVVRLDHVDLAQWPREQLGPWLGYVPQDVELFAGTVAENIARLGEVDSEQVVRAAQRAGVHELILALEQGYDTVIDARGAMLSPGQRQRIALARALYGDPKLLVLDEPNSNLDGAGELALGEALRALNGQVTVVVVTHRSTLVQHMDKMLVLDAGRVQQYGTVAEVMQAMKRPGQNTGGGQVVAMPRTGPLPAPAAPAAPTAPLEKVS</sequence>
<feature type="transmembrane region" description="Helical" evidence="9">
    <location>
        <begin position="49"/>
        <end position="69"/>
    </location>
</feature>
<dbReference type="InterPro" id="IPR036640">
    <property type="entry name" value="ABC1_TM_sf"/>
</dbReference>
<dbReference type="Gene3D" id="1.20.1560.10">
    <property type="entry name" value="ABC transporter type 1, transmembrane domain"/>
    <property type="match status" value="1"/>
</dbReference>
<dbReference type="GO" id="GO:0005524">
    <property type="term" value="F:ATP binding"/>
    <property type="evidence" value="ECO:0007669"/>
    <property type="project" value="UniProtKB-KW"/>
</dbReference>
<dbReference type="InterPro" id="IPR039421">
    <property type="entry name" value="Type_1_exporter"/>
</dbReference>
<dbReference type="EMBL" id="VIVL01000024">
    <property type="protein sequence ID" value="TWD73489.1"/>
    <property type="molecule type" value="Genomic_DNA"/>
</dbReference>
<proteinExistence type="predicted"/>
<dbReference type="NCBIfam" id="TIGR01842">
    <property type="entry name" value="type_I_sec_PrtD"/>
    <property type="match status" value="1"/>
</dbReference>
<dbReference type="GO" id="GO:0016887">
    <property type="term" value="F:ATP hydrolysis activity"/>
    <property type="evidence" value="ECO:0007669"/>
    <property type="project" value="InterPro"/>
</dbReference>
<dbReference type="GO" id="GO:0030256">
    <property type="term" value="C:type I protein secretion system complex"/>
    <property type="evidence" value="ECO:0007669"/>
    <property type="project" value="InterPro"/>
</dbReference>
<keyword evidence="2" id="KW-1003">Cell membrane</keyword>
<keyword evidence="3 9" id="KW-0812">Transmembrane</keyword>
<dbReference type="InterPro" id="IPR003593">
    <property type="entry name" value="AAA+_ATPase"/>
</dbReference>